<dbReference type="SMART" id="SM00530">
    <property type="entry name" value="HTH_XRE"/>
    <property type="match status" value="1"/>
</dbReference>
<proteinExistence type="predicted"/>
<dbReference type="GO" id="GO:0003677">
    <property type="term" value="F:DNA binding"/>
    <property type="evidence" value="ECO:0007669"/>
    <property type="project" value="UniProtKB-KW"/>
</dbReference>
<evidence type="ECO:0000313" key="5">
    <source>
        <dbReference type="EMBL" id="HIW92161.1"/>
    </source>
</evidence>
<evidence type="ECO:0000259" key="4">
    <source>
        <dbReference type="PROSITE" id="PS50943"/>
    </source>
</evidence>
<dbReference type="GO" id="GO:0003700">
    <property type="term" value="F:DNA-binding transcription factor activity"/>
    <property type="evidence" value="ECO:0007669"/>
    <property type="project" value="TreeGrafter"/>
</dbReference>
<name>A0A9D1UMM6_9CORY</name>
<keyword evidence="1" id="KW-0805">Transcription regulation</keyword>
<evidence type="ECO:0000256" key="1">
    <source>
        <dbReference type="ARBA" id="ARBA00023015"/>
    </source>
</evidence>
<sequence>MAKHTSVLERERPDVDLAQMDAMTAPVAEPLLREALGATLRGFREDAHLTLRQLAVQANVSPGYLSELERGRKEVSSELLASVCEALGVRVSQAIIEAASMMALDAAAAELTAATQVSVPTR</sequence>
<dbReference type="InterPro" id="IPR050807">
    <property type="entry name" value="TransReg_Diox_bact_type"/>
</dbReference>
<dbReference type="Pfam" id="PF13560">
    <property type="entry name" value="HTH_31"/>
    <property type="match status" value="1"/>
</dbReference>
<evidence type="ECO:0000256" key="2">
    <source>
        <dbReference type="ARBA" id="ARBA00023125"/>
    </source>
</evidence>
<dbReference type="EMBL" id="DXGC01000090">
    <property type="protein sequence ID" value="HIW92161.1"/>
    <property type="molecule type" value="Genomic_DNA"/>
</dbReference>
<dbReference type="PANTHER" id="PTHR46797">
    <property type="entry name" value="HTH-TYPE TRANSCRIPTIONAL REGULATOR"/>
    <property type="match status" value="1"/>
</dbReference>
<keyword evidence="2" id="KW-0238">DNA-binding</keyword>
<dbReference type="CDD" id="cd00093">
    <property type="entry name" value="HTH_XRE"/>
    <property type="match status" value="1"/>
</dbReference>
<organism evidence="5 6">
    <name type="scientific">Candidatus Corynebacterium avicola</name>
    <dbReference type="NCBI Taxonomy" id="2838527"/>
    <lineage>
        <taxon>Bacteria</taxon>
        <taxon>Bacillati</taxon>
        <taxon>Actinomycetota</taxon>
        <taxon>Actinomycetes</taxon>
        <taxon>Mycobacteriales</taxon>
        <taxon>Corynebacteriaceae</taxon>
        <taxon>Corynebacterium</taxon>
    </lineage>
</organism>
<reference evidence="5" key="2">
    <citation type="submission" date="2021-04" db="EMBL/GenBank/DDBJ databases">
        <authorList>
            <person name="Gilroy R."/>
        </authorList>
    </citation>
    <scope>NUCLEOTIDE SEQUENCE</scope>
    <source>
        <strain evidence="5">CHK32-1732</strain>
    </source>
</reference>
<dbReference type="GO" id="GO:0005829">
    <property type="term" value="C:cytosol"/>
    <property type="evidence" value="ECO:0007669"/>
    <property type="project" value="TreeGrafter"/>
</dbReference>
<dbReference type="Gene3D" id="1.10.260.40">
    <property type="entry name" value="lambda repressor-like DNA-binding domains"/>
    <property type="match status" value="1"/>
</dbReference>
<comment type="caution">
    <text evidence="5">The sequence shown here is derived from an EMBL/GenBank/DDBJ whole genome shotgun (WGS) entry which is preliminary data.</text>
</comment>
<evidence type="ECO:0000256" key="3">
    <source>
        <dbReference type="ARBA" id="ARBA00023163"/>
    </source>
</evidence>
<dbReference type="AlphaFoldDB" id="A0A9D1UMM6"/>
<dbReference type="PANTHER" id="PTHR46797:SF1">
    <property type="entry name" value="METHYLPHOSPHONATE SYNTHASE"/>
    <property type="match status" value="1"/>
</dbReference>
<dbReference type="InterPro" id="IPR010982">
    <property type="entry name" value="Lambda_DNA-bd_dom_sf"/>
</dbReference>
<dbReference type="FunFam" id="1.10.260.40:FF:000032">
    <property type="entry name" value="Transcriptional regulator ClgR"/>
    <property type="match status" value="1"/>
</dbReference>
<reference evidence="5" key="1">
    <citation type="journal article" date="2021" name="PeerJ">
        <title>Extensive microbial diversity within the chicken gut microbiome revealed by metagenomics and culture.</title>
        <authorList>
            <person name="Gilroy R."/>
            <person name="Ravi A."/>
            <person name="Getino M."/>
            <person name="Pursley I."/>
            <person name="Horton D.L."/>
            <person name="Alikhan N.F."/>
            <person name="Baker D."/>
            <person name="Gharbi K."/>
            <person name="Hall N."/>
            <person name="Watson M."/>
            <person name="Adriaenssens E.M."/>
            <person name="Foster-Nyarko E."/>
            <person name="Jarju S."/>
            <person name="Secka A."/>
            <person name="Antonio M."/>
            <person name="Oren A."/>
            <person name="Chaudhuri R.R."/>
            <person name="La Ragione R."/>
            <person name="Hildebrand F."/>
            <person name="Pallen M.J."/>
        </authorList>
    </citation>
    <scope>NUCLEOTIDE SEQUENCE</scope>
    <source>
        <strain evidence="5">CHK32-1732</strain>
    </source>
</reference>
<accession>A0A9D1UMM6</accession>
<dbReference type="SUPFAM" id="SSF47413">
    <property type="entry name" value="lambda repressor-like DNA-binding domains"/>
    <property type="match status" value="1"/>
</dbReference>
<protein>
    <submittedName>
        <fullName evidence="5">Helix-turn-helix domain-containing protein</fullName>
    </submittedName>
</protein>
<dbReference type="InterPro" id="IPR001387">
    <property type="entry name" value="Cro/C1-type_HTH"/>
</dbReference>
<keyword evidence="3" id="KW-0804">Transcription</keyword>
<feature type="domain" description="HTH cro/C1-type" evidence="4">
    <location>
        <begin position="40"/>
        <end position="94"/>
    </location>
</feature>
<evidence type="ECO:0000313" key="6">
    <source>
        <dbReference type="Proteomes" id="UP000824190"/>
    </source>
</evidence>
<dbReference type="Proteomes" id="UP000824190">
    <property type="component" value="Unassembled WGS sequence"/>
</dbReference>
<dbReference type="PROSITE" id="PS50943">
    <property type="entry name" value="HTH_CROC1"/>
    <property type="match status" value="1"/>
</dbReference>
<gene>
    <name evidence="5" type="ORF">H9870_10930</name>
</gene>